<gene>
    <name evidence="18" type="ORF">DDQ50_08185</name>
</gene>
<evidence type="ECO:0000256" key="1">
    <source>
        <dbReference type="ARBA" id="ARBA00004196"/>
    </source>
</evidence>
<keyword evidence="15" id="KW-1133">Transmembrane helix</keyword>
<feature type="region of interest" description="Disordered" evidence="14">
    <location>
        <begin position="1"/>
        <end position="45"/>
    </location>
</feature>
<evidence type="ECO:0000256" key="7">
    <source>
        <dbReference type="ARBA" id="ARBA00023004"/>
    </source>
</evidence>
<reference evidence="18 19" key="1">
    <citation type="submission" date="2018-05" db="EMBL/GenBank/DDBJ databases">
        <title>Amnibacterium sp. M8JJ-5, whole genome shotgun sequence.</title>
        <authorList>
            <person name="Tuo L."/>
        </authorList>
    </citation>
    <scope>NUCLEOTIDE SEQUENCE [LARGE SCALE GENOMIC DNA]</scope>
    <source>
        <strain evidence="18 19">M8JJ-5</strain>
    </source>
</reference>
<evidence type="ECO:0000313" key="18">
    <source>
        <dbReference type="EMBL" id="PVZ93764.1"/>
    </source>
</evidence>
<dbReference type="Pfam" id="PF20628">
    <property type="entry name" value="Dyp_perox_C"/>
    <property type="match status" value="1"/>
</dbReference>
<dbReference type="EMBL" id="QEOP01000002">
    <property type="protein sequence ID" value="PVZ93764.1"/>
    <property type="molecule type" value="Genomic_DNA"/>
</dbReference>
<comment type="function">
    <text evidence="13">Involved in the recovery of exogenous heme iron. Extracts iron from heme while preserving the protoporphyrin ring intact.</text>
</comment>
<organism evidence="18 19">
    <name type="scientific">Amnibacterium flavum</name>
    <dbReference type="NCBI Taxonomy" id="2173173"/>
    <lineage>
        <taxon>Bacteria</taxon>
        <taxon>Bacillati</taxon>
        <taxon>Actinomycetota</taxon>
        <taxon>Actinomycetes</taxon>
        <taxon>Micrococcales</taxon>
        <taxon>Microbacteriaceae</taxon>
        <taxon>Amnibacterium</taxon>
    </lineage>
</organism>
<dbReference type="InterPro" id="IPR006311">
    <property type="entry name" value="TAT_signal"/>
</dbReference>
<keyword evidence="8" id="KW-0456">Lyase</keyword>
<keyword evidence="15" id="KW-0472">Membrane</keyword>
<keyword evidence="4 13" id="KW-0479">Metal-binding</keyword>
<keyword evidence="6 13" id="KW-0560">Oxidoreductase</keyword>
<dbReference type="InterPro" id="IPR048328">
    <property type="entry name" value="Dyp_perox_C"/>
</dbReference>
<dbReference type="InterPro" id="IPR011008">
    <property type="entry name" value="Dimeric_a/b-barrel"/>
</dbReference>
<proteinExistence type="inferred from homology"/>
<comment type="subcellular location">
    <subcellularLocation>
        <location evidence="1">Cell envelope</location>
    </subcellularLocation>
</comment>
<comment type="cofactor">
    <cofactor evidence="13">
        <name>heme b</name>
        <dbReference type="ChEBI" id="CHEBI:60344"/>
    </cofactor>
    <text evidence="13">Binds 1 heme b (iron(II)-protoporphyrin IX) group non-covalently per subunit.</text>
</comment>
<evidence type="ECO:0000256" key="10">
    <source>
        <dbReference type="ARBA" id="ARBA00033771"/>
    </source>
</evidence>
<dbReference type="RefSeq" id="WP_116756278.1">
    <property type="nucleotide sequence ID" value="NZ_JBHUEX010000001.1"/>
</dbReference>
<evidence type="ECO:0000256" key="2">
    <source>
        <dbReference type="ARBA" id="ARBA00022559"/>
    </source>
</evidence>
<dbReference type="InterPro" id="IPR048327">
    <property type="entry name" value="Dyp_perox_N"/>
</dbReference>
<evidence type="ECO:0000256" key="14">
    <source>
        <dbReference type="SAM" id="MobiDB-lite"/>
    </source>
</evidence>
<evidence type="ECO:0000256" key="3">
    <source>
        <dbReference type="ARBA" id="ARBA00022617"/>
    </source>
</evidence>
<sequence length="462" mass="49000">MAEQDRRDDSAANPAAESFSAPGTPSERVSELPSEQVTDSAERPTGISRRGLFGLIGVGAAGVAVGGAGGVGITAAVATSNGVDTARVYPFEGLHQAGIVTPAQDRLHFAVYDLDASVTRDDLIELFKDWSYAAARMTRGLEVSESGATGGSDYAPPDDTGEALDLPASGLTITFGFGPSLFTTSDGTDRFGLAAKQPSSLQPLPRFAGDALEPGATGGDLCIQACADDPQVAVHAIRNLSRIAFGRASIRWSQLGFGRTSSTSTSQVTARNLFGFKDGTANVKAEQTETVDTQVWVQRGDDVDWMTGGSYLVARKIRMIIESWDRQQLLEQERVIGRSKREGAPLSGGTEFTEMDFDATGAAGQPLIDEAAHVRLAHPSANGGAQLLRRGYNYVNGNDSLGRLDAGLFFMSYQRDPEQFITVQRSLSRDALNEYIKHVGSGIFAIPPGIENGGWIGEGLFA</sequence>
<dbReference type="InterPro" id="IPR006314">
    <property type="entry name" value="Dyp_peroxidase"/>
</dbReference>
<keyword evidence="5" id="KW-0732">Signal</keyword>
<dbReference type="GO" id="GO:0046872">
    <property type="term" value="F:metal ion binding"/>
    <property type="evidence" value="ECO:0007669"/>
    <property type="project" value="UniProtKB-KW"/>
</dbReference>
<dbReference type="GO" id="GO:0030313">
    <property type="term" value="C:cell envelope"/>
    <property type="evidence" value="ECO:0007669"/>
    <property type="project" value="UniProtKB-SubCell"/>
</dbReference>
<dbReference type="GO" id="GO:0033212">
    <property type="term" value="P:iron import into cell"/>
    <property type="evidence" value="ECO:0007669"/>
    <property type="project" value="InterPro"/>
</dbReference>
<dbReference type="PROSITE" id="PS51318">
    <property type="entry name" value="TAT"/>
    <property type="match status" value="1"/>
</dbReference>
<dbReference type="EC" id="1.11.1.-" evidence="13"/>
<dbReference type="AlphaFoldDB" id="A0A2V1HUK0"/>
<protein>
    <recommendedName>
        <fullName evidence="10 13">Deferrochelatase</fullName>
        <ecNumber evidence="13">1.11.1.-</ecNumber>
    </recommendedName>
    <alternativeName>
        <fullName evidence="11 13">Peroxidase EfeB</fullName>
    </alternativeName>
</protein>
<name>A0A2V1HUK0_9MICO</name>
<comment type="similarity">
    <text evidence="9 13">Belongs to the DyP-type peroxidase family.</text>
</comment>
<comment type="caution">
    <text evidence="18">The sequence shown here is derived from an EMBL/GenBank/DDBJ whole genome shotgun (WGS) entry which is preliminary data.</text>
</comment>
<feature type="compositionally biased region" description="Basic and acidic residues" evidence="14">
    <location>
        <begin position="1"/>
        <end position="10"/>
    </location>
</feature>
<dbReference type="Pfam" id="PF04261">
    <property type="entry name" value="Dyp_perox_N"/>
    <property type="match status" value="1"/>
</dbReference>
<evidence type="ECO:0000259" key="17">
    <source>
        <dbReference type="Pfam" id="PF20628"/>
    </source>
</evidence>
<keyword evidence="15" id="KW-0812">Transmembrane</keyword>
<dbReference type="GO" id="GO:0004325">
    <property type="term" value="F:ferrochelatase activity"/>
    <property type="evidence" value="ECO:0007669"/>
    <property type="project" value="UniProtKB-EC"/>
</dbReference>
<dbReference type="PANTHER" id="PTHR30521:SF4">
    <property type="entry name" value="DEFERROCHELATASE"/>
    <property type="match status" value="1"/>
</dbReference>
<dbReference type="InterPro" id="IPR006313">
    <property type="entry name" value="EfeB/EfeN"/>
</dbReference>
<evidence type="ECO:0000256" key="5">
    <source>
        <dbReference type="ARBA" id="ARBA00022729"/>
    </source>
</evidence>
<comment type="catalytic activity">
    <reaction evidence="12">
        <text>heme b + 2 H(+) = protoporphyrin IX + Fe(2+)</text>
        <dbReference type="Rhea" id="RHEA:22584"/>
        <dbReference type="ChEBI" id="CHEBI:15378"/>
        <dbReference type="ChEBI" id="CHEBI:29033"/>
        <dbReference type="ChEBI" id="CHEBI:57306"/>
        <dbReference type="ChEBI" id="CHEBI:60344"/>
        <dbReference type="EC" id="4.98.1.1"/>
    </reaction>
    <physiologicalReaction direction="left-to-right" evidence="12">
        <dbReference type="Rhea" id="RHEA:22585"/>
    </physiologicalReaction>
</comment>
<dbReference type="GO" id="GO:0005829">
    <property type="term" value="C:cytosol"/>
    <property type="evidence" value="ECO:0007669"/>
    <property type="project" value="TreeGrafter"/>
</dbReference>
<accession>A0A2V1HUK0</accession>
<keyword evidence="3 13" id="KW-0349">Heme</keyword>
<dbReference type="OrthoDB" id="9781066at2"/>
<feature type="transmembrane region" description="Helical" evidence="15">
    <location>
        <begin position="52"/>
        <end position="78"/>
    </location>
</feature>
<evidence type="ECO:0000256" key="11">
    <source>
        <dbReference type="ARBA" id="ARBA00033775"/>
    </source>
</evidence>
<dbReference type="GO" id="GO:0020037">
    <property type="term" value="F:heme binding"/>
    <property type="evidence" value="ECO:0007669"/>
    <property type="project" value="InterPro"/>
</dbReference>
<evidence type="ECO:0000256" key="13">
    <source>
        <dbReference type="RuleBase" id="RU365017"/>
    </source>
</evidence>
<evidence type="ECO:0000259" key="16">
    <source>
        <dbReference type="Pfam" id="PF04261"/>
    </source>
</evidence>
<evidence type="ECO:0000256" key="12">
    <source>
        <dbReference type="ARBA" id="ARBA00048856"/>
    </source>
</evidence>
<feature type="domain" description="Dyp-type peroxidase N-terminal" evidence="16">
    <location>
        <begin position="96"/>
        <end position="257"/>
    </location>
</feature>
<dbReference type="Proteomes" id="UP000244893">
    <property type="component" value="Unassembled WGS sequence"/>
</dbReference>
<dbReference type="GO" id="GO:0004601">
    <property type="term" value="F:peroxidase activity"/>
    <property type="evidence" value="ECO:0007669"/>
    <property type="project" value="UniProtKB-KW"/>
</dbReference>
<dbReference type="PANTHER" id="PTHR30521">
    <property type="entry name" value="DEFERROCHELATASE/PEROXIDASE"/>
    <property type="match status" value="1"/>
</dbReference>
<dbReference type="SUPFAM" id="SSF54909">
    <property type="entry name" value="Dimeric alpha+beta barrel"/>
    <property type="match status" value="1"/>
</dbReference>
<evidence type="ECO:0000256" key="8">
    <source>
        <dbReference type="ARBA" id="ARBA00023239"/>
    </source>
</evidence>
<dbReference type="PROSITE" id="PS51404">
    <property type="entry name" value="DYP_PEROXIDASE"/>
    <property type="match status" value="1"/>
</dbReference>
<evidence type="ECO:0000256" key="4">
    <source>
        <dbReference type="ARBA" id="ARBA00022723"/>
    </source>
</evidence>
<evidence type="ECO:0000256" key="6">
    <source>
        <dbReference type="ARBA" id="ARBA00023002"/>
    </source>
</evidence>
<dbReference type="NCBIfam" id="TIGR01413">
    <property type="entry name" value="Dyp_perox_fam"/>
    <property type="match status" value="1"/>
</dbReference>
<evidence type="ECO:0000256" key="9">
    <source>
        <dbReference type="ARBA" id="ARBA00025737"/>
    </source>
</evidence>
<dbReference type="NCBIfam" id="TIGR01412">
    <property type="entry name" value="tat_substr_1"/>
    <property type="match status" value="1"/>
</dbReference>
<evidence type="ECO:0000256" key="15">
    <source>
        <dbReference type="SAM" id="Phobius"/>
    </source>
</evidence>
<keyword evidence="7 13" id="KW-0408">Iron</keyword>
<keyword evidence="19" id="KW-1185">Reference proteome</keyword>
<evidence type="ECO:0000313" key="19">
    <source>
        <dbReference type="Proteomes" id="UP000244893"/>
    </source>
</evidence>
<keyword evidence="2 13" id="KW-0575">Peroxidase</keyword>
<feature type="domain" description="Dyp-type peroxidase C-terminal" evidence="17">
    <location>
        <begin position="269"/>
        <end position="449"/>
    </location>
</feature>